<name>A0A836P467_XANVA</name>
<comment type="caution">
    <text evidence="1">The sequence shown here is derived from an EMBL/GenBank/DDBJ whole genome shotgun (WGS) entry which is preliminary data.</text>
</comment>
<gene>
    <name evidence="1" type="ORF">A11K_0108480</name>
</gene>
<sequence length="60" mass="6374">MSGARDLHDAAGSTTACLMDARLNSFSSASAFAAHLHGRALRVTRVGDLRLLPVTGRQEH</sequence>
<proteinExistence type="predicted"/>
<reference evidence="1" key="1">
    <citation type="submission" date="2012-05" db="EMBL/GenBank/DDBJ databases">
        <authorList>
            <person name="Studholme D.J."/>
            <person name="Wasukira A."/>
            <person name="Grant M."/>
        </authorList>
    </citation>
    <scope>NUCLEOTIDE SEQUENCE [LARGE SCALE GENOMIC DNA]</scope>
    <source>
        <strain evidence="1">NCPPB 890</strain>
    </source>
</reference>
<protein>
    <submittedName>
        <fullName evidence="1">Uncharacterized protein</fullName>
    </submittedName>
</protein>
<accession>A0A836P467</accession>
<organism evidence="1">
    <name type="scientific">Xanthomonas vasicola pv. vasculorum NCPPB 890</name>
    <dbReference type="NCBI Taxonomy" id="1184265"/>
    <lineage>
        <taxon>Bacteria</taxon>
        <taxon>Pseudomonadati</taxon>
        <taxon>Pseudomonadota</taxon>
        <taxon>Gammaproteobacteria</taxon>
        <taxon>Lysobacterales</taxon>
        <taxon>Lysobacteraceae</taxon>
        <taxon>Xanthomonas</taxon>
    </lineage>
</organism>
<dbReference type="AlphaFoldDB" id="A0A836P467"/>
<evidence type="ECO:0000313" key="1">
    <source>
        <dbReference type="EMBL" id="KFA02624.1"/>
    </source>
</evidence>
<dbReference type="EMBL" id="AKBN01000443">
    <property type="protein sequence ID" value="KFA02624.1"/>
    <property type="molecule type" value="Genomic_DNA"/>
</dbReference>